<evidence type="ECO:0000313" key="3">
    <source>
        <dbReference type="Proteomes" id="UP000256900"/>
    </source>
</evidence>
<dbReference type="Pfam" id="PF06170">
    <property type="entry name" value="DUF983"/>
    <property type="match status" value="1"/>
</dbReference>
<dbReference type="InterPro" id="IPR009325">
    <property type="entry name" value="DUF983"/>
</dbReference>
<dbReference type="AlphaFoldDB" id="A0A3D9YV11"/>
<comment type="caution">
    <text evidence="2">The sequence shown here is derived from an EMBL/GenBank/DDBJ whole genome shotgun (WGS) entry which is preliminary data.</text>
</comment>
<keyword evidence="3" id="KW-1185">Reference proteome</keyword>
<keyword evidence="1" id="KW-1133">Transmembrane helix</keyword>
<sequence>MSDVESSGAGKSVDLPTAIWRGVAGRCPRCGHGKLFSRLLTVAPGCTACGLSYGFADPGDGPAVFVMLFAGFLIVGLALFLEVTYEPPYWVYFVVFPPLTILVCLGLLRPLKGILLTLQYRNKAEQGRIENLTTDD</sequence>
<protein>
    <submittedName>
        <fullName evidence="2">Uncharacterized protein (DUF983 family)</fullName>
    </submittedName>
</protein>
<reference evidence="2 3" key="1">
    <citation type="submission" date="2018-08" db="EMBL/GenBank/DDBJ databases">
        <title>Genomic Encyclopedia of Type Strains, Phase IV (KMG-IV): sequencing the most valuable type-strain genomes for metagenomic binning, comparative biology and taxonomic classification.</title>
        <authorList>
            <person name="Goeker M."/>
        </authorList>
    </citation>
    <scope>NUCLEOTIDE SEQUENCE [LARGE SCALE GENOMIC DNA]</scope>
    <source>
        <strain evidence="2 3">BW863</strain>
    </source>
</reference>
<proteinExistence type="predicted"/>
<keyword evidence="1" id="KW-0812">Transmembrane</keyword>
<name>A0A3D9YV11_9HYPH</name>
<accession>A0A3D9YV11</accession>
<feature type="transmembrane region" description="Helical" evidence="1">
    <location>
        <begin position="63"/>
        <end position="83"/>
    </location>
</feature>
<dbReference type="Proteomes" id="UP000256900">
    <property type="component" value="Unassembled WGS sequence"/>
</dbReference>
<feature type="transmembrane region" description="Helical" evidence="1">
    <location>
        <begin position="35"/>
        <end position="56"/>
    </location>
</feature>
<gene>
    <name evidence="2" type="ORF">DES32_2385</name>
</gene>
<keyword evidence="1" id="KW-0472">Membrane</keyword>
<evidence type="ECO:0000256" key="1">
    <source>
        <dbReference type="SAM" id="Phobius"/>
    </source>
</evidence>
<dbReference type="OrthoDB" id="9799456at2"/>
<dbReference type="EMBL" id="QUMO01000003">
    <property type="protein sequence ID" value="REF86334.1"/>
    <property type="molecule type" value="Genomic_DNA"/>
</dbReference>
<organism evidence="2 3">
    <name type="scientific">Methylovirgula ligni</name>
    <dbReference type="NCBI Taxonomy" id="569860"/>
    <lineage>
        <taxon>Bacteria</taxon>
        <taxon>Pseudomonadati</taxon>
        <taxon>Pseudomonadota</taxon>
        <taxon>Alphaproteobacteria</taxon>
        <taxon>Hyphomicrobiales</taxon>
        <taxon>Beijerinckiaceae</taxon>
        <taxon>Methylovirgula</taxon>
    </lineage>
</organism>
<dbReference type="RefSeq" id="WP_115837117.1">
    <property type="nucleotide sequence ID" value="NZ_CP025086.1"/>
</dbReference>
<evidence type="ECO:0000313" key="2">
    <source>
        <dbReference type="EMBL" id="REF86334.1"/>
    </source>
</evidence>
<feature type="transmembrane region" description="Helical" evidence="1">
    <location>
        <begin position="89"/>
        <end position="108"/>
    </location>
</feature>